<feature type="region of interest" description="Disordered" evidence="6">
    <location>
        <begin position="173"/>
        <end position="226"/>
    </location>
</feature>
<feature type="domain" description="C2H2-type" evidence="7">
    <location>
        <begin position="301"/>
        <end position="328"/>
    </location>
</feature>
<keyword evidence="2" id="KW-0677">Repeat</keyword>
<evidence type="ECO:0000256" key="5">
    <source>
        <dbReference type="PROSITE-ProRule" id="PRU00042"/>
    </source>
</evidence>
<dbReference type="InterPro" id="IPR036236">
    <property type="entry name" value="Znf_C2H2_sf"/>
</dbReference>
<evidence type="ECO:0000313" key="9">
    <source>
        <dbReference type="Proteomes" id="UP000603453"/>
    </source>
</evidence>
<comment type="caution">
    <text evidence="8">The sequence shown here is derived from an EMBL/GenBank/DDBJ whole genome shotgun (WGS) entry which is preliminary data.</text>
</comment>
<gene>
    <name evidence="8" type="ORF">INT47_008046</name>
</gene>
<dbReference type="GO" id="GO:0000978">
    <property type="term" value="F:RNA polymerase II cis-regulatory region sequence-specific DNA binding"/>
    <property type="evidence" value="ECO:0007669"/>
    <property type="project" value="TreeGrafter"/>
</dbReference>
<dbReference type="EMBL" id="JAEPRD010000035">
    <property type="protein sequence ID" value="KAG2205689.1"/>
    <property type="molecule type" value="Genomic_DNA"/>
</dbReference>
<dbReference type="PROSITE" id="PS00028">
    <property type="entry name" value="ZINC_FINGER_C2H2_1"/>
    <property type="match status" value="2"/>
</dbReference>
<sequence>MNTSFYHQDQINMFSSPPHQQADHYNYFTSMHQLESTLLNFPPSNDNTMKMEATFYPSPSDSPLSSEMMVVTPDSTTDLQFHEAFFNTHSQFLDSMAMVPPLGQFDSSFDIPVDAFASILTPDLFEHKAPAIDLVDQFIAEHQAALDVPEHQISEQSKETSWSYWTYSSRASTPEVTSDSTTTQEDNSTAPSSPVPEVAVRKNKKTNKVTKAPGTTRRGRGKGVKNSVSKKALVAAAAAAATTTSTTAAASASTPVMCTSSSKEPVEGALYVCQHDDCGRSFTRPYNLTSHMRTHTSERPYACTHCGRRFARQHDRNRHEKLHWGIRPYACHHCHKSFARMDALNRHLRMENGCTGAHL</sequence>
<dbReference type="PANTHER" id="PTHR23235">
    <property type="entry name" value="KRUEPPEL-LIKE TRANSCRIPTION FACTOR"/>
    <property type="match status" value="1"/>
</dbReference>
<proteinExistence type="predicted"/>
<dbReference type="OrthoDB" id="8117402at2759"/>
<keyword evidence="4" id="KW-0862">Zinc</keyword>
<dbReference type="InterPro" id="IPR013087">
    <property type="entry name" value="Znf_C2H2_type"/>
</dbReference>
<keyword evidence="9" id="KW-1185">Reference proteome</keyword>
<evidence type="ECO:0000256" key="4">
    <source>
        <dbReference type="ARBA" id="ARBA00022833"/>
    </source>
</evidence>
<evidence type="ECO:0000256" key="3">
    <source>
        <dbReference type="ARBA" id="ARBA00022771"/>
    </source>
</evidence>
<dbReference type="SMART" id="SM00355">
    <property type="entry name" value="ZnF_C2H2"/>
    <property type="match status" value="3"/>
</dbReference>
<keyword evidence="3 5" id="KW-0863">Zinc-finger</keyword>
<protein>
    <recommendedName>
        <fullName evidence="7">C2H2-type domain-containing protein</fullName>
    </recommendedName>
</protein>
<organism evidence="8 9">
    <name type="scientific">Mucor saturninus</name>
    <dbReference type="NCBI Taxonomy" id="64648"/>
    <lineage>
        <taxon>Eukaryota</taxon>
        <taxon>Fungi</taxon>
        <taxon>Fungi incertae sedis</taxon>
        <taxon>Mucoromycota</taxon>
        <taxon>Mucoromycotina</taxon>
        <taxon>Mucoromycetes</taxon>
        <taxon>Mucorales</taxon>
        <taxon>Mucorineae</taxon>
        <taxon>Mucoraceae</taxon>
        <taxon>Mucor</taxon>
    </lineage>
</organism>
<dbReference type="AlphaFoldDB" id="A0A8H7V920"/>
<feature type="compositionally biased region" description="Polar residues" evidence="6">
    <location>
        <begin position="173"/>
        <end position="192"/>
    </location>
</feature>
<feature type="domain" description="C2H2-type" evidence="7">
    <location>
        <begin position="271"/>
        <end position="300"/>
    </location>
</feature>
<evidence type="ECO:0000256" key="1">
    <source>
        <dbReference type="ARBA" id="ARBA00022723"/>
    </source>
</evidence>
<dbReference type="GO" id="GO:0008270">
    <property type="term" value="F:zinc ion binding"/>
    <property type="evidence" value="ECO:0007669"/>
    <property type="project" value="UniProtKB-KW"/>
</dbReference>
<dbReference type="PROSITE" id="PS50157">
    <property type="entry name" value="ZINC_FINGER_C2H2_2"/>
    <property type="match status" value="3"/>
</dbReference>
<dbReference type="Pfam" id="PF00096">
    <property type="entry name" value="zf-C2H2"/>
    <property type="match status" value="3"/>
</dbReference>
<evidence type="ECO:0000256" key="6">
    <source>
        <dbReference type="SAM" id="MobiDB-lite"/>
    </source>
</evidence>
<dbReference type="Gene3D" id="3.30.160.60">
    <property type="entry name" value="Classic Zinc Finger"/>
    <property type="match status" value="3"/>
</dbReference>
<accession>A0A8H7V920</accession>
<dbReference type="GO" id="GO:0000981">
    <property type="term" value="F:DNA-binding transcription factor activity, RNA polymerase II-specific"/>
    <property type="evidence" value="ECO:0007669"/>
    <property type="project" value="TreeGrafter"/>
</dbReference>
<evidence type="ECO:0000256" key="2">
    <source>
        <dbReference type="ARBA" id="ARBA00022737"/>
    </source>
</evidence>
<feature type="domain" description="C2H2-type" evidence="7">
    <location>
        <begin position="329"/>
        <end position="359"/>
    </location>
</feature>
<dbReference type="FunFam" id="3.30.160.60:FF:000110">
    <property type="entry name" value="Zinc finger protein-like"/>
    <property type="match status" value="2"/>
</dbReference>
<dbReference type="PANTHER" id="PTHR23235:SF120">
    <property type="entry name" value="KRUPPEL-LIKE FACTOR 15"/>
    <property type="match status" value="1"/>
</dbReference>
<dbReference type="Proteomes" id="UP000603453">
    <property type="component" value="Unassembled WGS sequence"/>
</dbReference>
<reference evidence="8" key="1">
    <citation type="submission" date="2020-12" db="EMBL/GenBank/DDBJ databases">
        <title>Metabolic potential, ecology and presence of endohyphal bacteria is reflected in genomic diversity of Mucoromycotina.</title>
        <authorList>
            <person name="Muszewska A."/>
            <person name="Okrasinska A."/>
            <person name="Steczkiewicz K."/>
            <person name="Drgas O."/>
            <person name="Orlowska M."/>
            <person name="Perlinska-Lenart U."/>
            <person name="Aleksandrzak-Piekarczyk T."/>
            <person name="Szatraj K."/>
            <person name="Zielenkiewicz U."/>
            <person name="Pilsyk S."/>
            <person name="Malc E."/>
            <person name="Mieczkowski P."/>
            <person name="Kruszewska J.S."/>
            <person name="Biernat P."/>
            <person name="Pawlowska J."/>
        </authorList>
    </citation>
    <scope>NUCLEOTIDE SEQUENCE</scope>
    <source>
        <strain evidence="8">WA0000017839</strain>
    </source>
</reference>
<evidence type="ECO:0000259" key="7">
    <source>
        <dbReference type="PROSITE" id="PS50157"/>
    </source>
</evidence>
<name>A0A8H7V920_9FUNG</name>
<evidence type="ECO:0000313" key="8">
    <source>
        <dbReference type="EMBL" id="KAG2205689.1"/>
    </source>
</evidence>
<keyword evidence="1" id="KW-0479">Metal-binding</keyword>
<dbReference type="FunFam" id="3.30.160.60:FF:000125">
    <property type="entry name" value="Putative zinc finger protein 143"/>
    <property type="match status" value="1"/>
</dbReference>
<dbReference type="SUPFAM" id="SSF57667">
    <property type="entry name" value="beta-beta-alpha zinc fingers"/>
    <property type="match status" value="2"/>
</dbReference>